<name>A0AAN6MHE3_9PEZI</name>
<proteinExistence type="predicted"/>
<keyword evidence="2" id="KW-1133">Transmembrane helix</keyword>
<evidence type="ECO:0000313" key="4">
    <source>
        <dbReference type="Proteomes" id="UP001303889"/>
    </source>
</evidence>
<reference evidence="3" key="2">
    <citation type="submission" date="2023-05" db="EMBL/GenBank/DDBJ databases">
        <authorList>
            <consortium name="Lawrence Berkeley National Laboratory"/>
            <person name="Steindorff A."/>
            <person name="Hensen N."/>
            <person name="Bonometti L."/>
            <person name="Westerberg I."/>
            <person name="Brannstrom I.O."/>
            <person name="Guillou S."/>
            <person name="Cros-Aarteil S."/>
            <person name="Calhoun S."/>
            <person name="Haridas S."/>
            <person name="Kuo A."/>
            <person name="Mondo S."/>
            <person name="Pangilinan J."/>
            <person name="Riley R."/>
            <person name="Labutti K."/>
            <person name="Andreopoulos B."/>
            <person name="Lipzen A."/>
            <person name="Chen C."/>
            <person name="Yanf M."/>
            <person name="Daum C."/>
            <person name="Ng V."/>
            <person name="Clum A."/>
            <person name="Ohm R."/>
            <person name="Martin F."/>
            <person name="Silar P."/>
            <person name="Natvig D."/>
            <person name="Lalanne C."/>
            <person name="Gautier V."/>
            <person name="Ament-Velasquez S.L."/>
            <person name="Kruys A."/>
            <person name="Hutchinson M.I."/>
            <person name="Powell A.J."/>
            <person name="Barry K."/>
            <person name="Miller A.N."/>
            <person name="Grigoriev I.V."/>
            <person name="Debuchy R."/>
            <person name="Gladieux P."/>
            <person name="Thoren M.H."/>
            <person name="Johannesson H."/>
        </authorList>
    </citation>
    <scope>NUCLEOTIDE SEQUENCE</scope>
    <source>
        <strain evidence="3">CBS 103.79</strain>
    </source>
</reference>
<feature type="transmembrane region" description="Helical" evidence="2">
    <location>
        <begin position="201"/>
        <end position="225"/>
    </location>
</feature>
<feature type="compositionally biased region" description="Basic and acidic residues" evidence="1">
    <location>
        <begin position="23"/>
        <end position="35"/>
    </location>
</feature>
<feature type="region of interest" description="Disordered" evidence="1">
    <location>
        <begin position="1"/>
        <end position="35"/>
    </location>
</feature>
<evidence type="ECO:0000256" key="1">
    <source>
        <dbReference type="SAM" id="MobiDB-lite"/>
    </source>
</evidence>
<dbReference type="AlphaFoldDB" id="A0AAN6MHE3"/>
<gene>
    <name evidence="3" type="ORF">C8A05DRAFT_36170</name>
</gene>
<reference evidence="3" key="1">
    <citation type="journal article" date="2023" name="Mol. Phylogenet. Evol.">
        <title>Genome-scale phylogeny and comparative genomics of the fungal order Sordariales.</title>
        <authorList>
            <person name="Hensen N."/>
            <person name="Bonometti L."/>
            <person name="Westerberg I."/>
            <person name="Brannstrom I.O."/>
            <person name="Guillou S."/>
            <person name="Cros-Aarteil S."/>
            <person name="Calhoun S."/>
            <person name="Haridas S."/>
            <person name="Kuo A."/>
            <person name="Mondo S."/>
            <person name="Pangilinan J."/>
            <person name="Riley R."/>
            <person name="LaButti K."/>
            <person name="Andreopoulos B."/>
            <person name="Lipzen A."/>
            <person name="Chen C."/>
            <person name="Yan M."/>
            <person name="Daum C."/>
            <person name="Ng V."/>
            <person name="Clum A."/>
            <person name="Steindorff A."/>
            <person name="Ohm R.A."/>
            <person name="Martin F."/>
            <person name="Silar P."/>
            <person name="Natvig D.O."/>
            <person name="Lalanne C."/>
            <person name="Gautier V."/>
            <person name="Ament-Velasquez S.L."/>
            <person name="Kruys A."/>
            <person name="Hutchinson M.I."/>
            <person name="Powell A.J."/>
            <person name="Barry K."/>
            <person name="Miller A.N."/>
            <person name="Grigoriev I.V."/>
            <person name="Debuchy R."/>
            <person name="Gladieux P."/>
            <person name="Hiltunen Thoren M."/>
            <person name="Johannesson H."/>
        </authorList>
    </citation>
    <scope>NUCLEOTIDE SEQUENCE</scope>
    <source>
        <strain evidence="3">CBS 103.79</strain>
    </source>
</reference>
<comment type="caution">
    <text evidence="3">The sequence shown here is derived from an EMBL/GenBank/DDBJ whole genome shotgun (WGS) entry which is preliminary data.</text>
</comment>
<keyword evidence="2" id="KW-0472">Membrane</keyword>
<protein>
    <submittedName>
        <fullName evidence="3">Uncharacterized protein</fullName>
    </submittedName>
</protein>
<evidence type="ECO:0000256" key="2">
    <source>
        <dbReference type="SAM" id="Phobius"/>
    </source>
</evidence>
<sequence>MAIWGRPSSLSTPLGRSEGTAGDDPRREYLWNTPDGHKPDFSEAYTDGDEILISWNALNNSIYDLWLTSWSIEPDLVALCLARAVNLTHDGSIKLMTSDPPSSPLANTTQYALRFKPPTGPDGAFIPSSPDITSPGFLLQRSIPLHQQDTTTSSSSSSVSSASPSGSGFRTTPSRDVVSTPAVSEGSSEGRPDSDMSPAAAAGLTIGLILVVAALVAMEVAYLVVWRRKRRREGQGGRGQTPRGVRWPLSSSRRRMRRVGSGERGMFVPVDGENLKTEMVIDDTLWMMSPELPGDSTWGERLVHELQGSRLGRGGVGRALTVNSEVVELEAGSGPVRGRGQ</sequence>
<accession>A0AAN6MHE3</accession>
<keyword evidence="4" id="KW-1185">Reference proteome</keyword>
<feature type="region of interest" description="Disordered" evidence="1">
    <location>
        <begin position="148"/>
        <end position="197"/>
    </location>
</feature>
<dbReference type="EMBL" id="MU855696">
    <property type="protein sequence ID" value="KAK3900206.1"/>
    <property type="molecule type" value="Genomic_DNA"/>
</dbReference>
<feature type="region of interest" description="Disordered" evidence="1">
    <location>
        <begin position="231"/>
        <end position="258"/>
    </location>
</feature>
<keyword evidence="2" id="KW-0812">Transmembrane</keyword>
<organism evidence="3 4">
    <name type="scientific">Staphylotrichum tortipilum</name>
    <dbReference type="NCBI Taxonomy" id="2831512"/>
    <lineage>
        <taxon>Eukaryota</taxon>
        <taxon>Fungi</taxon>
        <taxon>Dikarya</taxon>
        <taxon>Ascomycota</taxon>
        <taxon>Pezizomycotina</taxon>
        <taxon>Sordariomycetes</taxon>
        <taxon>Sordariomycetidae</taxon>
        <taxon>Sordariales</taxon>
        <taxon>Chaetomiaceae</taxon>
        <taxon>Staphylotrichum</taxon>
    </lineage>
</organism>
<feature type="compositionally biased region" description="Low complexity" evidence="1">
    <location>
        <begin position="153"/>
        <end position="167"/>
    </location>
</feature>
<dbReference type="Proteomes" id="UP001303889">
    <property type="component" value="Unassembled WGS sequence"/>
</dbReference>
<evidence type="ECO:0000313" key="3">
    <source>
        <dbReference type="EMBL" id="KAK3900206.1"/>
    </source>
</evidence>